<dbReference type="PANTHER" id="PTHR47894">
    <property type="entry name" value="HTH-TYPE TRANSCRIPTIONAL REGULATOR GADX"/>
    <property type="match status" value="1"/>
</dbReference>
<evidence type="ECO:0000313" key="5">
    <source>
        <dbReference type="EMBL" id="WDE04143.1"/>
    </source>
</evidence>
<name>A0AAE9Z061_9GAMM</name>
<dbReference type="SMART" id="SM00342">
    <property type="entry name" value="HTH_ARAC"/>
    <property type="match status" value="1"/>
</dbReference>
<dbReference type="InterPro" id="IPR020449">
    <property type="entry name" value="Tscrpt_reg_AraC-type_HTH"/>
</dbReference>
<dbReference type="Gene3D" id="1.10.10.60">
    <property type="entry name" value="Homeodomain-like"/>
    <property type="match status" value="1"/>
</dbReference>
<dbReference type="Pfam" id="PF12625">
    <property type="entry name" value="Arabinose_bd"/>
    <property type="match status" value="1"/>
</dbReference>
<dbReference type="PRINTS" id="PR00032">
    <property type="entry name" value="HTHARAC"/>
</dbReference>
<reference evidence="5 6" key="1">
    <citation type="journal article" date="2015" name="Genome Announc.">
        <title>Draft Genome Sequences of Marine Isolates of Thalassomonas viridans and Thalassomonas actiniarum.</title>
        <authorList>
            <person name="Olonade I."/>
            <person name="van Zyl L.J."/>
            <person name="Trindade M."/>
        </authorList>
    </citation>
    <scope>NUCLEOTIDE SEQUENCE [LARGE SCALE GENOMIC DNA]</scope>
    <source>
        <strain evidence="5 6">XOM25</strain>
    </source>
</reference>
<evidence type="ECO:0000313" key="6">
    <source>
        <dbReference type="Proteomes" id="UP000032352"/>
    </source>
</evidence>
<keyword evidence="3" id="KW-0804">Transcription</keyword>
<dbReference type="PROSITE" id="PS01124">
    <property type="entry name" value="HTH_ARAC_FAMILY_2"/>
    <property type="match status" value="1"/>
</dbReference>
<dbReference type="InterPro" id="IPR009057">
    <property type="entry name" value="Homeodomain-like_sf"/>
</dbReference>
<dbReference type="AlphaFoldDB" id="A0AAE9Z061"/>
<evidence type="ECO:0000256" key="3">
    <source>
        <dbReference type="ARBA" id="ARBA00023163"/>
    </source>
</evidence>
<keyword evidence="2" id="KW-0238">DNA-binding</keyword>
<evidence type="ECO:0000256" key="2">
    <source>
        <dbReference type="ARBA" id="ARBA00023125"/>
    </source>
</evidence>
<organism evidence="5 6">
    <name type="scientific">Thalassomonas viridans</name>
    <dbReference type="NCBI Taxonomy" id="137584"/>
    <lineage>
        <taxon>Bacteria</taxon>
        <taxon>Pseudomonadati</taxon>
        <taxon>Pseudomonadota</taxon>
        <taxon>Gammaproteobacteria</taxon>
        <taxon>Alteromonadales</taxon>
        <taxon>Colwelliaceae</taxon>
        <taxon>Thalassomonas</taxon>
    </lineage>
</organism>
<dbReference type="InterPro" id="IPR018060">
    <property type="entry name" value="HTH_AraC"/>
</dbReference>
<dbReference type="Proteomes" id="UP000032352">
    <property type="component" value="Chromosome"/>
</dbReference>
<dbReference type="KEGG" id="tvd:SG34_022720"/>
<feature type="domain" description="HTH araC/xylS-type" evidence="4">
    <location>
        <begin position="237"/>
        <end position="337"/>
    </location>
</feature>
<dbReference type="GO" id="GO:0003700">
    <property type="term" value="F:DNA-binding transcription factor activity"/>
    <property type="evidence" value="ECO:0007669"/>
    <property type="project" value="InterPro"/>
</dbReference>
<reference evidence="5 6" key="2">
    <citation type="journal article" date="2022" name="Mar. Drugs">
        <title>Bioassay-Guided Fractionation Leads to the Detection of Cholic Acid Generated by the Rare Thalassomonas sp.</title>
        <authorList>
            <person name="Pheiffer F."/>
            <person name="Schneider Y.K."/>
            <person name="Hansen E.H."/>
            <person name="Andersen J.H."/>
            <person name="Isaksson J."/>
            <person name="Busche T."/>
            <person name="R C."/>
            <person name="Kalinowski J."/>
            <person name="Zyl L.V."/>
            <person name="Trindade M."/>
        </authorList>
    </citation>
    <scope>NUCLEOTIDE SEQUENCE [LARGE SCALE GENOMIC DNA]</scope>
    <source>
        <strain evidence="5 6">XOM25</strain>
    </source>
</reference>
<proteinExistence type="predicted"/>
<dbReference type="GO" id="GO:0005829">
    <property type="term" value="C:cytosol"/>
    <property type="evidence" value="ECO:0007669"/>
    <property type="project" value="TreeGrafter"/>
</dbReference>
<sequence>MKHLYIAGDWINALLAAFKKQGIDTCTLVDALPGFTRGKFIDGRRLELGSARLIWHRAAKLSGDSLLGIKIGQSLDYRALGVLAPLLWHSPDINTLLANVSRYQELISDNGTYKIHPFKAGGQELQPGAFYVEYLPRDDVIPVNAHQVLSVISATLMWLKAMAQDKLRPVKLRVPPTLNAVLIADYLDCEVITAEGNFRIYCLAEFSDAKNSGCDPHLYQINKAYADELLSAKKASSALIEKVKELIAGQGFIGAGLEPLALQLGMQKRTLQRHLSGQGTSFRDLKEEAARVYAIKVLSREKPDIEKLAFDLGYSEVSAFYRAFKTWFGVTPKQYIR</sequence>
<keyword evidence="6" id="KW-1185">Reference proteome</keyword>
<dbReference type="InterPro" id="IPR018062">
    <property type="entry name" value="HTH_AraC-typ_CS"/>
</dbReference>
<protein>
    <submittedName>
        <fullName evidence="5">Helix-turn-helix domain-containing protein</fullName>
    </submittedName>
</protein>
<evidence type="ECO:0000259" key="4">
    <source>
        <dbReference type="PROSITE" id="PS01124"/>
    </source>
</evidence>
<dbReference type="PANTHER" id="PTHR47894:SF1">
    <property type="entry name" value="HTH-TYPE TRANSCRIPTIONAL REGULATOR VQSM"/>
    <property type="match status" value="1"/>
</dbReference>
<dbReference type="SUPFAM" id="SSF46689">
    <property type="entry name" value="Homeodomain-like"/>
    <property type="match status" value="1"/>
</dbReference>
<dbReference type="GO" id="GO:0000976">
    <property type="term" value="F:transcription cis-regulatory region binding"/>
    <property type="evidence" value="ECO:0007669"/>
    <property type="project" value="TreeGrafter"/>
</dbReference>
<gene>
    <name evidence="5" type="ORF">SG34_022720</name>
</gene>
<dbReference type="PROSITE" id="PS00041">
    <property type="entry name" value="HTH_ARAC_FAMILY_1"/>
    <property type="match status" value="1"/>
</dbReference>
<evidence type="ECO:0000256" key="1">
    <source>
        <dbReference type="ARBA" id="ARBA00023015"/>
    </source>
</evidence>
<accession>A0AAE9Z061</accession>
<dbReference type="EMBL" id="CP059733">
    <property type="protein sequence ID" value="WDE04143.1"/>
    <property type="molecule type" value="Genomic_DNA"/>
</dbReference>
<dbReference type="Pfam" id="PF12833">
    <property type="entry name" value="HTH_18"/>
    <property type="match status" value="1"/>
</dbReference>
<dbReference type="InterPro" id="IPR032687">
    <property type="entry name" value="AraC-type_N"/>
</dbReference>
<keyword evidence="1" id="KW-0805">Transcription regulation</keyword>
<dbReference type="RefSeq" id="WP_044840587.1">
    <property type="nucleotide sequence ID" value="NZ_CP059733.1"/>
</dbReference>